<comment type="similarity">
    <text evidence="1">Belongs to the EamA transporter family.</text>
</comment>
<feature type="transmembrane region" description="Helical" evidence="2">
    <location>
        <begin position="91"/>
        <end position="110"/>
    </location>
</feature>
<dbReference type="InterPro" id="IPR000620">
    <property type="entry name" value="EamA_dom"/>
</dbReference>
<dbReference type="RefSeq" id="WP_185001612.1">
    <property type="nucleotide sequence ID" value="NZ_BAAAUI010000031.1"/>
</dbReference>
<feature type="transmembrane region" description="Helical" evidence="2">
    <location>
        <begin position="122"/>
        <end position="141"/>
    </location>
</feature>
<keyword evidence="5" id="KW-1185">Reference proteome</keyword>
<keyword evidence="2" id="KW-1133">Transmembrane helix</keyword>
<protein>
    <submittedName>
        <fullName evidence="4">Drug/metabolite transporter (DMT)-like permease</fullName>
    </submittedName>
</protein>
<proteinExistence type="inferred from homology"/>
<gene>
    <name evidence="4" type="ORF">HNR67_001789</name>
</gene>
<evidence type="ECO:0000256" key="1">
    <source>
        <dbReference type="ARBA" id="ARBA00007362"/>
    </source>
</evidence>
<evidence type="ECO:0000259" key="3">
    <source>
        <dbReference type="Pfam" id="PF00892"/>
    </source>
</evidence>
<dbReference type="InterPro" id="IPR037185">
    <property type="entry name" value="EmrE-like"/>
</dbReference>
<reference evidence="4 5" key="1">
    <citation type="submission" date="2020-08" db="EMBL/GenBank/DDBJ databases">
        <title>Sequencing the genomes of 1000 actinobacteria strains.</title>
        <authorList>
            <person name="Klenk H.-P."/>
        </authorList>
    </citation>
    <scope>NUCLEOTIDE SEQUENCE [LARGE SCALE GENOMIC DNA]</scope>
    <source>
        <strain evidence="4 5">DSM 44230</strain>
    </source>
</reference>
<accession>A0A7W7C716</accession>
<keyword evidence="2" id="KW-0812">Transmembrane</keyword>
<dbReference type="EMBL" id="JACHMH010000001">
    <property type="protein sequence ID" value="MBB4675671.1"/>
    <property type="molecule type" value="Genomic_DNA"/>
</dbReference>
<evidence type="ECO:0000256" key="2">
    <source>
        <dbReference type="SAM" id="Phobius"/>
    </source>
</evidence>
<feature type="transmembrane region" description="Helical" evidence="2">
    <location>
        <begin position="35"/>
        <end position="54"/>
    </location>
</feature>
<keyword evidence="2" id="KW-0472">Membrane</keyword>
<dbReference type="Pfam" id="PF00892">
    <property type="entry name" value="EamA"/>
    <property type="match status" value="1"/>
</dbReference>
<dbReference type="GO" id="GO:0016020">
    <property type="term" value="C:membrane"/>
    <property type="evidence" value="ECO:0007669"/>
    <property type="project" value="InterPro"/>
</dbReference>
<comment type="caution">
    <text evidence="4">The sequence shown here is derived from an EMBL/GenBank/DDBJ whole genome shotgun (WGS) entry which is preliminary data.</text>
</comment>
<name>A0A7W7C716_9PSEU</name>
<sequence length="172" mass="17434">MSPRTTGALLALAAATGFGAMAVLAGVAYTAGADVHGLLLTRFTLAALLLLPLAAHQGLLPRGRDLWLLAALGGIGYVTQSLSYFGAVALAPASLVGILFGTYPILVALLDAAIHRRRPTPTLLLMATLAATGTALVAGPILTGNPLGATLALTAAVTYAIYISPEQPRPPE</sequence>
<organism evidence="4 5">
    <name type="scientific">Crossiella cryophila</name>
    <dbReference type="NCBI Taxonomy" id="43355"/>
    <lineage>
        <taxon>Bacteria</taxon>
        <taxon>Bacillati</taxon>
        <taxon>Actinomycetota</taxon>
        <taxon>Actinomycetes</taxon>
        <taxon>Pseudonocardiales</taxon>
        <taxon>Pseudonocardiaceae</taxon>
        <taxon>Crossiella</taxon>
    </lineage>
</organism>
<dbReference type="SUPFAM" id="SSF103481">
    <property type="entry name" value="Multidrug resistance efflux transporter EmrE"/>
    <property type="match status" value="1"/>
</dbReference>
<feature type="transmembrane region" description="Helical" evidence="2">
    <location>
        <begin position="66"/>
        <end position="85"/>
    </location>
</feature>
<evidence type="ECO:0000313" key="4">
    <source>
        <dbReference type="EMBL" id="MBB4675671.1"/>
    </source>
</evidence>
<dbReference type="AlphaFoldDB" id="A0A7W7C716"/>
<dbReference type="Proteomes" id="UP000533598">
    <property type="component" value="Unassembled WGS sequence"/>
</dbReference>
<evidence type="ECO:0000313" key="5">
    <source>
        <dbReference type="Proteomes" id="UP000533598"/>
    </source>
</evidence>
<feature type="domain" description="EamA" evidence="3">
    <location>
        <begin position="6"/>
        <end position="137"/>
    </location>
</feature>